<keyword evidence="1" id="KW-0472">Membrane</keyword>
<gene>
    <name evidence="2" type="ORF">QRD02_05220</name>
</gene>
<organism evidence="2 3">
    <name type="scientific">Aequorivita aurantiaca</name>
    <dbReference type="NCBI Taxonomy" id="3053356"/>
    <lineage>
        <taxon>Bacteria</taxon>
        <taxon>Pseudomonadati</taxon>
        <taxon>Bacteroidota</taxon>
        <taxon>Flavobacteriia</taxon>
        <taxon>Flavobacteriales</taxon>
        <taxon>Flavobacteriaceae</taxon>
        <taxon>Aequorivita</taxon>
    </lineage>
</organism>
<reference evidence="2 3" key="1">
    <citation type="submission" date="2023-06" db="EMBL/GenBank/DDBJ databases">
        <authorList>
            <person name="Ye Y.-Q."/>
            <person name="Du Z.-J."/>
        </authorList>
    </citation>
    <scope>NUCLEOTIDE SEQUENCE [LARGE SCALE GENOMIC DNA]</scope>
    <source>
        <strain evidence="2 3">SDUM287046</strain>
    </source>
</reference>
<evidence type="ECO:0000256" key="1">
    <source>
        <dbReference type="SAM" id="Phobius"/>
    </source>
</evidence>
<comment type="caution">
    <text evidence="2">The sequence shown here is derived from an EMBL/GenBank/DDBJ whole genome shotgun (WGS) entry which is preliminary data.</text>
</comment>
<sequence>MKKNRNKTGFKIPDNYFADFEAQLYSKIDEINFPPRTGFKVPENYFERLDDSVFNKITASEKQHKVISLFPTKYLGYAAAFAACLVIGFSIFNTANEQETLDALQLATIDKYIDEGNLNFDLYDITTFIDDDNIINTNLEEQQFSEAVLKNYLLENVDEKTLIDEQ</sequence>
<evidence type="ECO:0000313" key="3">
    <source>
        <dbReference type="Proteomes" id="UP001244787"/>
    </source>
</evidence>
<keyword evidence="1" id="KW-0812">Transmembrane</keyword>
<accession>A0ABT8DKK8</accession>
<dbReference type="Proteomes" id="UP001244787">
    <property type="component" value="Unassembled WGS sequence"/>
</dbReference>
<dbReference type="EMBL" id="JAUGQQ010000002">
    <property type="protein sequence ID" value="MDN3723773.1"/>
    <property type="molecule type" value="Genomic_DNA"/>
</dbReference>
<evidence type="ECO:0008006" key="4">
    <source>
        <dbReference type="Google" id="ProtNLM"/>
    </source>
</evidence>
<proteinExistence type="predicted"/>
<keyword evidence="3" id="KW-1185">Reference proteome</keyword>
<dbReference type="RefSeq" id="WP_290253861.1">
    <property type="nucleotide sequence ID" value="NZ_JAUGQQ010000002.1"/>
</dbReference>
<feature type="transmembrane region" description="Helical" evidence="1">
    <location>
        <begin position="74"/>
        <end position="92"/>
    </location>
</feature>
<keyword evidence="1" id="KW-1133">Transmembrane helix</keyword>
<evidence type="ECO:0000313" key="2">
    <source>
        <dbReference type="EMBL" id="MDN3723773.1"/>
    </source>
</evidence>
<name>A0ABT8DKK8_9FLAO</name>
<protein>
    <recommendedName>
        <fullName evidence="4">Anti sigma-E protein RseA N-terminal domain-containing protein</fullName>
    </recommendedName>
</protein>